<dbReference type="InterPro" id="IPR006600">
    <property type="entry name" value="HTH_CenpB_DNA-bd_dom"/>
</dbReference>
<dbReference type="PANTHER" id="PTHR19303:SF57">
    <property type="entry name" value="HTH CENPB-TYPE DOMAIN-CONTAINING PROTEIN"/>
    <property type="match status" value="1"/>
</dbReference>
<dbReference type="Pfam" id="PF03184">
    <property type="entry name" value="DDE_1"/>
    <property type="match status" value="1"/>
</dbReference>
<dbReference type="Gene3D" id="1.10.10.60">
    <property type="entry name" value="Homeodomain-like"/>
    <property type="match status" value="2"/>
</dbReference>
<organism evidence="4 5">
    <name type="scientific">Aphanomyces stellatus</name>
    <dbReference type="NCBI Taxonomy" id="120398"/>
    <lineage>
        <taxon>Eukaryota</taxon>
        <taxon>Sar</taxon>
        <taxon>Stramenopiles</taxon>
        <taxon>Oomycota</taxon>
        <taxon>Saprolegniomycetes</taxon>
        <taxon>Saprolegniales</taxon>
        <taxon>Verrucalvaceae</taxon>
        <taxon>Aphanomyces</taxon>
    </lineage>
</organism>
<sequence>MVHHFKMPPTTTYSDEDVVKAVADVLSNKSKIPGAAKVYGIPERSLRWHVAKARTSSPPTNSMGPSPMLPRQYERDLVSWILAMQQEGNPATRTNIIARAKKTVRVVHGYEHPQPTTGWYQKFLRRHAELKTTKSQSLSKTTYSVDRETVVTFYHELVHALSYVDFDPRRVFNMDETSFSPTKTAKKVVVHRSTKQVYVEEVKAQSHLSIVACVSADESKLQPLFILPGDRVGNDVCDCLVFPGAAVTKSEKGWTNSFICRQWLTMLNASILTSTPRPILLILDGCSSHYSNYIYDEGQRLKIHLLFLPSNSTHLFQPLDVTVFRPFKQAIRREVMEEMWSNTTSVDKKNAISIACRVWEAMTKTSVIINGFECTVYSLHQWKR</sequence>
<protein>
    <submittedName>
        <fullName evidence="4">Aste57867_189 protein</fullName>
    </submittedName>
</protein>
<gene>
    <name evidence="4" type="primary">Aste57867_189</name>
    <name evidence="3" type="ORF">As57867_000189</name>
    <name evidence="4" type="ORF">ASTE57867_189</name>
</gene>
<keyword evidence="5" id="KW-1185">Reference proteome</keyword>
<dbReference type="InterPro" id="IPR009057">
    <property type="entry name" value="Homeodomain-like_sf"/>
</dbReference>
<dbReference type="EMBL" id="CAADRA010000007">
    <property type="protein sequence ID" value="VFT77415.1"/>
    <property type="molecule type" value="Genomic_DNA"/>
</dbReference>
<dbReference type="Proteomes" id="UP000332933">
    <property type="component" value="Unassembled WGS sequence"/>
</dbReference>
<evidence type="ECO:0000256" key="1">
    <source>
        <dbReference type="ARBA" id="ARBA00023125"/>
    </source>
</evidence>
<dbReference type="AlphaFoldDB" id="A0A485K271"/>
<dbReference type="InterPro" id="IPR004875">
    <property type="entry name" value="DDE_SF_endonuclease_dom"/>
</dbReference>
<dbReference type="GO" id="GO:0003677">
    <property type="term" value="F:DNA binding"/>
    <property type="evidence" value="ECO:0007669"/>
    <property type="project" value="UniProtKB-KW"/>
</dbReference>
<proteinExistence type="predicted"/>
<dbReference type="OrthoDB" id="122614at2759"/>
<dbReference type="EMBL" id="VJMH01000007">
    <property type="protein sequence ID" value="KAF0720596.1"/>
    <property type="molecule type" value="Genomic_DNA"/>
</dbReference>
<dbReference type="PROSITE" id="PS51253">
    <property type="entry name" value="HTH_CENPB"/>
    <property type="match status" value="1"/>
</dbReference>
<dbReference type="Pfam" id="PF03221">
    <property type="entry name" value="HTH_Tnp_Tc5"/>
    <property type="match status" value="1"/>
</dbReference>
<accession>A0A485K271</accession>
<reference evidence="3" key="2">
    <citation type="submission" date="2019-06" db="EMBL/GenBank/DDBJ databases">
        <title>Genomics analysis of Aphanomyces spp. identifies a new class of oomycete effector associated with host adaptation.</title>
        <authorList>
            <person name="Gaulin E."/>
        </authorList>
    </citation>
    <scope>NUCLEOTIDE SEQUENCE</scope>
    <source>
        <strain evidence="3">CBS 578.67</strain>
    </source>
</reference>
<evidence type="ECO:0000313" key="3">
    <source>
        <dbReference type="EMBL" id="KAF0720596.1"/>
    </source>
</evidence>
<keyword evidence="1" id="KW-0238">DNA-binding</keyword>
<dbReference type="SUPFAM" id="SSF46689">
    <property type="entry name" value="Homeodomain-like"/>
    <property type="match status" value="2"/>
</dbReference>
<dbReference type="PANTHER" id="PTHR19303">
    <property type="entry name" value="TRANSPOSON"/>
    <property type="match status" value="1"/>
</dbReference>
<reference evidence="4 5" key="1">
    <citation type="submission" date="2019-03" db="EMBL/GenBank/DDBJ databases">
        <authorList>
            <person name="Gaulin E."/>
            <person name="Dumas B."/>
        </authorList>
    </citation>
    <scope>NUCLEOTIDE SEQUENCE [LARGE SCALE GENOMIC DNA]</scope>
    <source>
        <strain evidence="4">CBS 568.67</strain>
    </source>
</reference>
<dbReference type="InterPro" id="IPR050863">
    <property type="entry name" value="CenT-Element_Derived"/>
</dbReference>
<evidence type="ECO:0000313" key="5">
    <source>
        <dbReference type="Proteomes" id="UP000332933"/>
    </source>
</evidence>
<dbReference type="GO" id="GO:0005634">
    <property type="term" value="C:nucleus"/>
    <property type="evidence" value="ECO:0007669"/>
    <property type="project" value="TreeGrafter"/>
</dbReference>
<dbReference type="Gene3D" id="3.30.420.10">
    <property type="entry name" value="Ribonuclease H-like superfamily/Ribonuclease H"/>
    <property type="match status" value="1"/>
</dbReference>
<evidence type="ECO:0000259" key="2">
    <source>
        <dbReference type="PROSITE" id="PS51253"/>
    </source>
</evidence>
<name>A0A485K271_9STRA</name>
<dbReference type="InterPro" id="IPR036397">
    <property type="entry name" value="RNaseH_sf"/>
</dbReference>
<evidence type="ECO:0000313" key="4">
    <source>
        <dbReference type="EMBL" id="VFT77415.1"/>
    </source>
</evidence>
<feature type="domain" description="HTH CENPB-type" evidence="2">
    <location>
        <begin position="61"/>
        <end position="133"/>
    </location>
</feature>